<evidence type="ECO:0000313" key="2">
    <source>
        <dbReference type="EMBL" id="KUJ55759.1"/>
    </source>
</evidence>
<dbReference type="SUPFAM" id="SSF46894">
    <property type="entry name" value="C-terminal effector domain of the bipartite response regulators"/>
    <property type="match status" value="1"/>
</dbReference>
<feature type="transmembrane region" description="Helical" evidence="1">
    <location>
        <begin position="350"/>
        <end position="370"/>
    </location>
</feature>
<dbReference type="EMBL" id="LMAI01000006">
    <property type="protein sequence ID" value="KUJ55759.1"/>
    <property type="molecule type" value="Genomic_DNA"/>
</dbReference>
<dbReference type="GO" id="GO:0003677">
    <property type="term" value="F:DNA binding"/>
    <property type="evidence" value="ECO:0007669"/>
    <property type="project" value="InterPro"/>
</dbReference>
<keyword evidence="1" id="KW-1133">Transmembrane helix</keyword>
<name>A0A101CGF3_9FLAO</name>
<sequence>MKTKIPLLLLIFNIVFFYSQEKTTEKQIDSITTALWSSNFFNDEGLVKLTELYYQAKEIGYEEGQIRLLKRIVEIKTSYSDFISALQYLKYLKSLSLSAQQYEEYTYANCLEAKIFFMDKNYSQAKKVLNLAEKYLYKIQDKEKRRKAKTQIYIYQWYNFEKSKLPKSSYADSLLSISKKLYNEAVLIENNHQRAKSVLYSTNLMVNSLILLKKYEEAVKYLKIGGQELKTFGEVTYLGVDYYEAKGDVEYNFKHYKGSSNDSALASYNKAIKIGEALGYTAKTKELYSKVAEIYRGKKDYAKQALFLQKSSNLEDSIQIKENKGLSEVKPLLYANKGDVIEIPSQNRTLLYFLSAVALLTIVIGGRKLYFNKKKNKIQPLKKVTSEKDPVVKTNPYNHLISLALKNDSSFYLTFLEAFPDFSEKLLNINPLMKISDIEFCAYIKLNLETKQIAIMKKISVRAVEGKKYRIRKKLGISAEENMYIWFSKL</sequence>
<evidence type="ECO:0008006" key="4">
    <source>
        <dbReference type="Google" id="ProtNLM"/>
    </source>
</evidence>
<keyword evidence="1" id="KW-0472">Membrane</keyword>
<gene>
    <name evidence="2" type="ORF">AR686_13230</name>
</gene>
<keyword evidence="1" id="KW-0812">Transmembrane</keyword>
<evidence type="ECO:0000256" key="1">
    <source>
        <dbReference type="SAM" id="Phobius"/>
    </source>
</evidence>
<dbReference type="Proteomes" id="UP000054388">
    <property type="component" value="Unassembled WGS sequence"/>
</dbReference>
<reference evidence="2 3" key="1">
    <citation type="submission" date="2015-10" db="EMBL/GenBank/DDBJ databases">
        <title>Genome sequence of Chryseobacterium greenlandense.</title>
        <authorList>
            <person name="Newman J."/>
            <person name="Fischer K."/>
            <person name="Miller J."/>
        </authorList>
    </citation>
    <scope>NUCLEOTIDE SEQUENCE [LARGE SCALE GENOMIC DNA]</scope>
    <source>
        <strain evidence="2 3">UMB34</strain>
    </source>
</reference>
<dbReference type="RefSeq" id="WP_059137231.1">
    <property type="nucleotide sequence ID" value="NZ_LMAI01000006.1"/>
</dbReference>
<proteinExistence type="predicted"/>
<dbReference type="InterPro" id="IPR011990">
    <property type="entry name" value="TPR-like_helical_dom_sf"/>
</dbReference>
<dbReference type="GO" id="GO:0006355">
    <property type="term" value="P:regulation of DNA-templated transcription"/>
    <property type="evidence" value="ECO:0007669"/>
    <property type="project" value="InterPro"/>
</dbReference>
<accession>A0A101CGF3</accession>
<organism evidence="2 3">
    <name type="scientific">Chryseobacterium aquaticum subsp. greenlandense</name>
    <dbReference type="NCBI Taxonomy" id="345663"/>
    <lineage>
        <taxon>Bacteria</taxon>
        <taxon>Pseudomonadati</taxon>
        <taxon>Bacteroidota</taxon>
        <taxon>Flavobacteriia</taxon>
        <taxon>Flavobacteriales</taxon>
        <taxon>Weeksellaceae</taxon>
        <taxon>Chryseobacterium group</taxon>
        <taxon>Chryseobacterium</taxon>
    </lineage>
</organism>
<comment type="caution">
    <text evidence="2">The sequence shown here is derived from an EMBL/GenBank/DDBJ whole genome shotgun (WGS) entry which is preliminary data.</text>
</comment>
<dbReference type="InterPro" id="IPR016032">
    <property type="entry name" value="Sig_transdc_resp-reg_C-effctor"/>
</dbReference>
<evidence type="ECO:0000313" key="3">
    <source>
        <dbReference type="Proteomes" id="UP000054388"/>
    </source>
</evidence>
<dbReference type="AlphaFoldDB" id="A0A101CGF3"/>
<protein>
    <recommendedName>
        <fullName evidence="4">HTH luxR-type domain-containing protein</fullName>
    </recommendedName>
</protein>
<dbReference type="Gene3D" id="1.25.40.10">
    <property type="entry name" value="Tetratricopeptide repeat domain"/>
    <property type="match status" value="1"/>
</dbReference>